<comment type="similarity">
    <text evidence="1 6 7">Belongs to the UDP-glycosyltransferase family.</text>
</comment>
<dbReference type="PANTHER" id="PTHR48043:SF145">
    <property type="entry name" value="FI06409P-RELATED"/>
    <property type="match status" value="1"/>
</dbReference>
<dbReference type="RefSeq" id="NP_891975.1">
    <property type="nucleotide sequence ID" value="NC_005068.1"/>
</dbReference>
<dbReference type="GeneID" id="1725085"/>
<dbReference type="SUPFAM" id="SSF53756">
    <property type="entry name" value="UDP-Glycosyltransferase/glycogen phosphorylase"/>
    <property type="match status" value="1"/>
</dbReference>
<evidence type="ECO:0000256" key="4">
    <source>
        <dbReference type="ARBA" id="ARBA00022679"/>
    </source>
</evidence>
<reference evidence="8 9" key="4">
    <citation type="journal article" date="2003" name="Virology">
        <title>The genome of the Cryptophlebia leucotreta granulovirus.</title>
        <authorList>
            <person name="Lange M."/>
            <person name="Jehle J.A."/>
        </authorList>
    </citation>
    <scope>NUCLEOTIDE SEQUENCE [LARGE SCALE GENOMIC DNA]</scope>
    <source>
        <strain evidence="8">CV3</strain>
    </source>
</reference>
<dbReference type="Gene3D" id="3.40.50.2000">
    <property type="entry name" value="Glycogen Phosphorylase B"/>
    <property type="match status" value="1"/>
</dbReference>
<dbReference type="CAZy" id="GT1">
    <property type="family name" value="Glycosyltransferase Family 1"/>
</dbReference>
<sequence length="463" mass="53506">MYSIFVVLLCCAAYNDAANILCVFPTPAYSHQSVFSAYVDKLIEAGHNVTVITPMPRRISNEIDCSKSLAVFGALVKNSTDFRIRGIVADETTVTVEKYTPLVEMVASQFQNANVTKLYQNKDNKFDLVVCEAYLSMNLIFGHLFNAPVILMSSGHGTKENFKIMNRGVTYNSFVHPNSWRSTFTSNKTQIETIENRLEEEWNQLEHIQDMRLKQMFGNGTPAIRELKKRVVLLFINVYPVIDNNRAVSNNVQYLGGLHLKRPLPLKDDHQLRLFIRGKTPVIYVNFGSILEANNMDLDALGEFVRVFNKLPYKILWRVNKSIHQRFNISKNVLIRDWFPQRDLLFNSRIKLFVTHGGLQSMDEAIDSGVPMMCIPLMGDQFLNCERVFQLGIGEKVNMVTIEQEKIDKLIENMINNNKYYVRVGELKKLIRDRPLKPVHRALWYTEKMLRNKDVMFMFNENK</sequence>
<dbReference type="KEGG" id="vg:1725085"/>
<dbReference type="Pfam" id="PF00201">
    <property type="entry name" value="UDPGT"/>
    <property type="match status" value="1"/>
</dbReference>
<dbReference type="CDD" id="cd03784">
    <property type="entry name" value="GT1_Gtf-like"/>
    <property type="match status" value="1"/>
</dbReference>
<dbReference type="FunFam" id="3.40.50.2000:FF:000021">
    <property type="entry name" value="UDP-glucuronosyltransferase"/>
    <property type="match status" value="1"/>
</dbReference>
<dbReference type="PROSITE" id="PS00375">
    <property type="entry name" value="UDPGT"/>
    <property type="match status" value="1"/>
</dbReference>
<evidence type="ECO:0000256" key="5">
    <source>
        <dbReference type="ARBA" id="ARBA00022729"/>
    </source>
</evidence>
<dbReference type="InterPro" id="IPR035595">
    <property type="entry name" value="UDP_glycos_trans_CS"/>
</dbReference>
<evidence type="ECO:0000256" key="2">
    <source>
        <dbReference type="ARBA" id="ARBA00013904"/>
    </source>
</evidence>
<dbReference type="SMR" id="Q7T5G5"/>
<reference evidence="8 9" key="2">
    <citation type="journal article" date="1994" name="J. Gen. Virol.">
        <title>The granulin gene region of Cryptophlebia leucotreta granulosis virus: sequence analysis and phylogenetic considerations.</title>
        <authorList>
            <person name="Jehle J.A."/>
            <person name="Backhaus H."/>
        </authorList>
    </citation>
    <scope>NUCLEOTIDE SEQUENCE [LARGE SCALE GENOMIC DNA]</scope>
    <source>
        <strain evidence="8">CV3</strain>
    </source>
</reference>
<evidence type="ECO:0000256" key="3">
    <source>
        <dbReference type="ARBA" id="ARBA00022676"/>
    </source>
</evidence>
<organism evidence="8 9">
    <name type="scientific">Cryptophlebia leucotreta granulosis virus</name>
    <name type="common">ClGV</name>
    <name type="synonym">Cryptophlebia leucotreta granulovirus</name>
    <dbReference type="NCBI Taxonomy" id="35254"/>
    <lineage>
        <taxon>Viruses</taxon>
        <taxon>Viruses incertae sedis</taxon>
        <taxon>Naldaviricetes</taxon>
        <taxon>Lefavirales</taxon>
        <taxon>Baculoviridae</taxon>
        <taxon>Betabaculovirus</taxon>
        <taxon>Betabaculovirus cryleucotretae</taxon>
    </lineage>
</organism>
<dbReference type="OrthoDB" id="5462at10239"/>
<accession>Q7T5G5</accession>
<reference evidence="8 9" key="1">
    <citation type="journal article" date="1994" name="J. Gen. Virol.">
        <title>Genome organization of the DNA-binding protein gene region of Cryptophlebia leucotreta granulosis virus is closely related to that of nuclear polyhedrosis viruses.</title>
        <authorList>
            <person name="Jehle J.A."/>
            <person name="Backhaus H."/>
        </authorList>
    </citation>
    <scope>NUCLEOTIDE SEQUENCE [LARGE SCALE GENOMIC DNA]</scope>
    <source>
        <strain evidence="8">CV3</strain>
    </source>
</reference>
<evidence type="ECO:0000313" key="8">
    <source>
        <dbReference type="EMBL" id="AAQ21723.1"/>
    </source>
</evidence>
<dbReference type="EC" id="2.4.1.-" evidence="6"/>
<keyword evidence="4 6" id="KW-0808">Transferase</keyword>
<dbReference type="PANTHER" id="PTHR48043">
    <property type="entry name" value="EG:EG0003.4 PROTEIN-RELATED"/>
    <property type="match status" value="1"/>
</dbReference>
<dbReference type="InterPro" id="IPR050271">
    <property type="entry name" value="UDP-glycosyltransferase"/>
</dbReference>
<dbReference type="Proteomes" id="UP000203359">
    <property type="component" value="Segment"/>
</dbReference>
<dbReference type="PIRSF" id="PIRSF000476">
    <property type="entry name" value="Ecdystd_UDP_glucosyltfrase"/>
    <property type="match status" value="1"/>
</dbReference>
<protein>
    <recommendedName>
        <fullName evidence="2 6">Ecdysteroid UDP-glucosyltransferase</fullName>
        <ecNumber evidence="6">2.4.1.-</ecNumber>
    </recommendedName>
</protein>
<keyword evidence="9" id="KW-1185">Reference proteome</keyword>
<evidence type="ECO:0000256" key="7">
    <source>
        <dbReference type="RuleBase" id="RU003718"/>
    </source>
</evidence>
<name>Q7T5G5_GVCL</name>
<dbReference type="GO" id="GO:0008194">
    <property type="term" value="F:UDP-glycosyltransferase activity"/>
    <property type="evidence" value="ECO:0007669"/>
    <property type="project" value="InterPro"/>
</dbReference>
<keyword evidence="5" id="KW-0732">Signal</keyword>
<comment type="function">
    <text evidence="6">Catalyzes the transfer of glucose from UDP-glucose to ecdysteroids which are insect molting hormones.</text>
</comment>
<proteinExistence type="inferred from homology"/>
<evidence type="ECO:0000256" key="6">
    <source>
        <dbReference type="PIRNR" id="PIRNR000476"/>
    </source>
</evidence>
<keyword evidence="3 6" id="KW-0328">Glycosyltransferase</keyword>
<organismHost>
    <name type="scientific">Tortricidae</name>
    <dbReference type="NCBI Taxonomy" id="7139"/>
</organismHost>
<evidence type="ECO:0000313" key="9">
    <source>
        <dbReference type="Proteomes" id="UP000203359"/>
    </source>
</evidence>
<evidence type="ECO:0000256" key="1">
    <source>
        <dbReference type="ARBA" id="ARBA00009995"/>
    </source>
</evidence>
<reference evidence="8 9" key="3">
    <citation type="journal article" date="2002" name="J. Gen. Virol.">
        <title>The expansion of a hypervariable, non-hr ori-like region in the genome of Cryptophlebia leucotreta granulovirus provides in vivo evidence for the utilization of baculovirus non-hr oris during replication.</title>
        <authorList>
            <person name="Jehle J.A."/>
        </authorList>
    </citation>
    <scope>NUCLEOTIDE SEQUENCE [LARGE SCALE GENOMIC DNA]</scope>
    <source>
        <strain evidence="8">CV3</strain>
    </source>
</reference>
<dbReference type="InterPro" id="IPR016224">
    <property type="entry name" value="Ecdysteroid_UDP-Glc_Trfase"/>
</dbReference>
<dbReference type="InterPro" id="IPR002213">
    <property type="entry name" value="UDP_glucos_trans"/>
</dbReference>
<dbReference type="EMBL" id="AY229987">
    <property type="protein sequence ID" value="AAQ21723.1"/>
    <property type="molecule type" value="Genomic_DNA"/>
</dbReference>